<dbReference type="GO" id="GO:0005737">
    <property type="term" value="C:cytoplasm"/>
    <property type="evidence" value="ECO:0007669"/>
    <property type="project" value="UniProtKB-SubCell"/>
</dbReference>
<dbReference type="FunFam" id="1.10.8.10:FF:000004">
    <property type="entry name" value="ubiquitin-associated protein 2-like isoform X1"/>
    <property type="match status" value="1"/>
</dbReference>
<feature type="compositionally biased region" description="Low complexity" evidence="9">
    <location>
        <begin position="494"/>
        <end position="505"/>
    </location>
</feature>
<feature type="region of interest" description="Disordered" evidence="9">
    <location>
        <begin position="1076"/>
        <end position="1110"/>
    </location>
</feature>
<dbReference type="InterPro" id="IPR009060">
    <property type="entry name" value="UBA-like_sf"/>
</dbReference>
<organism evidence="11 12">
    <name type="scientific">Eudyptes chrysocome</name>
    <name type="common">Western rockhopper penguin</name>
    <name type="synonym">Aptenodytes chrysocome</name>
    <dbReference type="NCBI Taxonomy" id="79626"/>
    <lineage>
        <taxon>Eukaryota</taxon>
        <taxon>Metazoa</taxon>
        <taxon>Chordata</taxon>
        <taxon>Craniata</taxon>
        <taxon>Vertebrata</taxon>
        <taxon>Euteleostomi</taxon>
        <taxon>Archelosauria</taxon>
        <taxon>Archosauria</taxon>
        <taxon>Dinosauria</taxon>
        <taxon>Saurischia</taxon>
        <taxon>Theropoda</taxon>
        <taxon>Coelurosauria</taxon>
        <taxon>Aves</taxon>
        <taxon>Neognathae</taxon>
        <taxon>Neoaves</taxon>
        <taxon>Aequornithes</taxon>
        <taxon>Sphenisciformes</taxon>
        <taxon>Spheniscidae</taxon>
        <taxon>Eudyptes</taxon>
    </lineage>
</organism>
<feature type="compositionally biased region" description="Gly residues" evidence="9">
    <location>
        <begin position="157"/>
        <end position="167"/>
    </location>
</feature>
<keyword evidence="5" id="KW-0488">Methylation</keyword>
<sequence length="1110" mass="116818">MMTSVGTNRARGNWEQTQTQSQTQHKQRPQATAEQIRLAQMISDHNDADFEEKVKQLIDITGKNQDECVIALHDCNGDVNRAINVLLEGNPDTHSWEMVGKKKGVSGQKESGQTEPSEESKENRERDRDFSRRRGGPPRRGRGASRGREFRGQENGLDGGKSGGSSGRGTERGRRGRGRGRGGSGRRGGRFSAQGMGTFNPADYAEPAGTDENYGNSNNTWNNTGSFEPDDGTRLDFIGGEGSNYPRKFDTAPGAWRAATEEWGTEDWNEDLSETKIFTASNVSSVPLPAENVTITAGQRIDLAVLLGKTPSSMENESTNLESSQAPSLAQPLVFSNSKQSAISQPASGNSFSHHSMVSMLGKGFGDVGEAKGSSTTGSQFLEQFKTAQALAQLAAQHTQPGGSTTASSWDMGSTTQTSSLVQYDLKNPTDSSVHSPFTKRQAFTSTSTMIEVFMQEKQPVVTASTTVPAPPSSPLPSKTNPVPQMSPGSSDNQSSSPQPAQQKLKQQKKKASLTSKIPALAVEMPGSADISGLNLQFGALQFGSEPVLAEYESTPTTSTAVSQSQSSLYTSTASESSSTISSNQSQESGYQSGTIQTATFTSQNSAQGPLYEQRSTQTRRYPNSISSSPQKDLTQAKNGFSSVQPTPLQTTQAVEGATGPAVKSDSPSAPSITPLSDGVSASSLLTTASQHSTALSSLSHSEELPSTTTAQLSSTLPTQQNSLSSSTSSGRTSTSTLLHTSVESEASLHSSASTFSTSSSTVSAAPPVVSVSSSLSSVSSLGLSLSSNSTVTASTRSSVATTSGKAPPNLPPGVPPLLPNPYIMAPGLLHAYPPQVYGYDDLQMLQTRFPLDYYSIPFPTPTTPLTGRDGSLSSNPYSGDLTKFGRGDASSPAPATTLAQPQQSQTQTHHTTQQTFLNPALPPGYSYTSLPYYTGVPGLPSTFQYGPAVFPVAPTSSKQHGVNVSVNASATPFQQPSGYGSHGYSTGVSVTSSNTGVPDISGSVYSKTQQSFEKQGFHTGTPAASFNLPSALGSGGPINPATAAAIALQSRPGLGPQRQRRQFPRDNHLLLLLAPFPQSGSGQRSQGSSIPQKSQANKSAYNSYSWGAN</sequence>
<dbReference type="InterPro" id="IPR051833">
    <property type="entry name" value="TC-DDR_regulator"/>
</dbReference>
<dbReference type="GO" id="GO:0061484">
    <property type="term" value="P:hematopoietic stem cell homeostasis"/>
    <property type="evidence" value="ECO:0007669"/>
    <property type="project" value="TreeGrafter"/>
</dbReference>
<dbReference type="InterPro" id="IPR022166">
    <property type="entry name" value="UBAP2/Lig"/>
</dbReference>
<dbReference type="PANTHER" id="PTHR16308:SF18">
    <property type="entry name" value="UBIQUITIN-ASSOCIATED PROTEIN 2-LIKE"/>
    <property type="match status" value="1"/>
</dbReference>
<feature type="compositionally biased region" description="Low complexity" evidence="9">
    <location>
        <begin position="213"/>
        <end position="226"/>
    </location>
</feature>
<dbReference type="Pfam" id="PF12478">
    <property type="entry name" value="UBAP2-Lig"/>
    <property type="match status" value="1"/>
</dbReference>
<evidence type="ECO:0000256" key="4">
    <source>
        <dbReference type="ARBA" id="ARBA00022454"/>
    </source>
</evidence>
<feature type="non-terminal residue" evidence="11">
    <location>
        <position position="1"/>
    </location>
</feature>
<feature type="region of interest" description="Disordered" evidence="9">
    <location>
        <begin position="601"/>
        <end position="678"/>
    </location>
</feature>
<comment type="caution">
    <text evidence="11">The sequence shown here is derived from an EMBL/GenBank/DDBJ whole genome shotgun (WGS) entry which is preliminary data.</text>
</comment>
<dbReference type="Gene3D" id="1.10.8.10">
    <property type="entry name" value="DNA helicase RuvA subunit, C-terminal domain"/>
    <property type="match status" value="1"/>
</dbReference>
<feature type="compositionally biased region" description="Low complexity" evidence="9">
    <location>
        <begin position="891"/>
        <end position="916"/>
    </location>
</feature>
<dbReference type="SMART" id="SM00165">
    <property type="entry name" value="UBA"/>
    <property type="match status" value="1"/>
</dbReference>
<dbReference type="SUPFAM" id="SSF46934">
    <property type="entry name" value="UBA-like"/>
    <property type="match status" value="1"/>
</dbReference>
<feature type="domain" description="UBA" evidence="10">
    <location>
        <begin position="49"/>
        <end position="89"/>
    </location>
</feature>
<dbReference type="EMBL" id="VULL01003184">
    <property type="protein sequence ID" value="KAF1640449.1"/>
    <property type="molecule type" value="Genomic_DNA"/>
</dbReference>
<dbReference type="PANTHER" id="PTHR16308">
    <property type="entry name" value="UBIQUITIN ASSOCIATED PROTEIN 2-LIKE/LINGERER"/>
    <property type="match status" value="1"/>
</dbReference>
<evidence type="ECO:0000259" key="10">
    <source>
        <dbReference type="PROSITE" id="PS50030"/>
    </source>
</evidence>
<gene>
    <name evidence="11" type="primary">Ubap2l</name>
    <name evidence="11" type="ORF">FQV12_0011266</name>
</gene>
<evidence type="ECO:0000256" key="1">
    <source>
        <dbReference type="ARBA" id="ARBA00004123"/>
    </source>
</evidence>
<feature type="non-terminal residue" evidence="11">
    <location>
        <position position="1110"/>
    </location>
</feature>
<dbReference type="InterPro" id="IPR015940">
    <property type="entry name" value="UBA"/>
</dbReference>
<dbReference type="GO" id="GO:0005634">
    <property type="term" value="C:nucleus"/>
    <property type="evidence" value="ECO:0007669"/>
    <property type="project" value="UniProtKB-SubCell"/>
</dbReference>
<proteinExistence type="predicted"/>
<feature type="compositionally biased region" description="Polar residues" evidence="9">
    <location>
        <begin position="476"/>
        <end position="493"/>
    </location>
</feature>
<evidence type="ECO:0000313" key="11">
    <source>
        <dbReference type="EMBL" id="KAF1640449.1"/>
    </source>
</evidence>
<feature type="region of interest" description="Disordered" evidence="9">
    <location>
        <begin position="792"/>
        <end position="813"/>
    </location>
</feature>
<feature type="region of interest" description="Disordered" evidence="9">
    <location>
        <begin position="695"/>
        <end position="743"/>
    </location>
</feature>
<evidence type="ECO:0000256" key="2">
    <source>
        <dbReference type="ARBA" id="ARBA00004286"/>
    </source>
</evidence>
<evidence type="ECO:0000256" key="8">
    <source>
        <dbReference type="ARBA" id="ARBA00023242"/>
    </source>
</evidence>
<evidence type="ECO:0000256" key="6">
    <source>
        <dbReference type="ARBA" id="ARBA00022490"/>
    </source>
</evidence>
<evidence type="ECO:0000313" key="12">
    <source>
        <dbReference type="Proteomes" id="UP000716595"/>
    </source>
</evidence>
<feature type="compositionally biased region" description="Polar residues" evidence="9">
    <location>
        <begin position="666"/>
        <end position="675"/>
    </location>
</feature>
<feature type="compositionally biased region" description="Polar residues" evidence="9">
    <location>
        <begin position="601"/>
        <end position="654"/>
    </location>
</feature>
<feature type="compositionally biased region" description="Polar residues" evidence="9">
    <location>
        <begin position="1091"/>
        <end position="1110"/>
    </location>
</feature>
<name>A0A8J4KDZ7_EUDCH</name>
<keyword evidence="8" id="KW-0539">Nucleus</keyword>
<evidence type="ECO:0000256" key="9">
    <source>
        <dbReference type="SAM" id="MobiDB-lite"/>
    </source>
</evidence>
<keyword evidence="4" id="KW-0158">Chromosome</keyword>
<evidence type="ECO:0000256" key="5">
    <source>
        <dbReference type="ARBA" id="ARBA00022481"/>
    </source>
</evidence>
<accession>A0A8J4KDZ7</accession>
<dbReference type="PROSITE" id="PS50030">
    <property type="entry name" value="UBA"/>
    <property type="match status" value="1"/>
</dbReference>
<evidence type="ECO:0000256" key="7">
    <source>
        <dbReference type="ARBA" id="ARBA00022553"/>
    </source>
</evidence>
<feature type="compositionally biased region" description="Low complexity" evidence="9">
    <location>
        <begin position="1079"/>
        <end position="1090"/>
    </location>
</feature>
<protein>
    <submittedName>
        <fullName evidence="11">Ubiquitin-associated protein 2-like</fullName>
    </submittedName>
</protein>
<feature type="compositionally biased region" description="Low complexity" evidence="9">
    <location>
        <begin position="792"/>
        <end position="804"/>
    </location>
</feature>
<dbReference type="GO" id="GO:0005694">
    <property type="term" value="C:chromosome"/>
    <property type="evidence" value="ECO:0007669"/>
    <property type="project" value="UniProtKB-SubCell"/>
</dbReference>
<feature type="region of interest" description="Disordered" evidence="9">
    <location>
        <begin position="92"/>
        <end position="229"/>
    </location>
</feature>
<dbReference type="Proteomes" id="UP000716595">
    <property type="component" value="Unassembled WGS sequence"/>
</dbReference>
<feature type="region of interest" description="Disordered" evidence="9">
    <location>
        <begin position="462"/>
        <end position="513"/>
    </location>
</feature>
<feature type="region of interest" description="Disordered" evidence="9">
    <location>
        <begin position="1"/>
        <end position="33"/>
    </location>
</feature>
<keyword evidence="6" id="KW-0963">Cytoplasm</keyword>
<dbReference type="AlphaFoldDB" id="A0A8J4KDZ7"/>
<evidence type="ECO:0000256" key="3">
    <source>
        <dbReference type="ARBA" id="ARBA00004496"/>
    </source>
</evidence>
<keyword evidence="7" id="KW-0597">Phosphoprotein</keyword>
<dbReference type="CDD" id="cd14277">
    <property type="entry name" value="UBA_UBP2_like"/>
    <property type="match status" value="1"/>
</dbReference>
<keyword evidence="12" id="KW-1185">Reference proteome</keyword>
<comment type="subcellular location">
    <subcellularLocation>
        <location evidence="2">Chromosome</location>
    </subcellularLocation>
    <subcellularLocation>
        <location evidence="3">Cytoplasm</location>
    </subcellularLocation>
    <subcellularLocation>
        <location evidence="1">Nucleus</location>
    </subcellularLocation>
</comment>
<feature type="compositionally biased region" description="Basic residues" evidence="9">
    <location>
        <begin position="133"/>
        <end position="145"/>
    </location>
</feature>
<feature type="region of interest" description="Disordered" evidence="9">
    <location>
        <begin position="880"/>
        <end position="921"/>
    </location>
</feature>
<feature type="compositionally biased region" description="Basic and acidic residues" evidence="9">
    <location>
        <begin position="118"/>
        <end position="132"/>
    </location>
</feature>
<reference evidence="11" key="1">
    <citation type="journal article" date="2019" name="Gigascience">
        <title>High-coverage genomes to elucidate the evolution of penguins.</title>
        <authorList>
            <person name="Pan H."/>
            <person name="Cole T.L."/>
            <person name="Bi X."/>
            <person name="Fang M."/>
            <person name="Zhou C."/>
            <person name="Yang Z."/>
            <person name="Ksepka D.T."/>
            <person name="Hart T."/>
            <person name="Bouzat J.L."/>
            <person name="Argilla L.S."/>
            <person name="Bertelsen M.F."/>
            <person name="Boersma P.D."/>
            <person name="Bost C.A."/>
            <person name="Cherel Y."/>
            <person name="Dann P."/>
            <person name="Fiddaman S.R."/>
            <person name="Howard P."/>
            <person name="Labuschagne K."/>
            <person name="Mattern T."/>
            <person name="Miller G."/>
            <person name="Parker P."/>
            <person name="Phillips R.A."/>
            <person name="Quillfeldt P."/>
            <person name="Ryan P.G."/>
            <person name="Taylor H."/>
            <person name="Thompson D.R."/>
            <person name="Young M.J."/>
            <person name="Ellegaard M.R."/>
            <person name="Gilbert M.T.P."/>
            <person name="Sinding M.S."/>
            <person name="Pacheco G."/>
            <person name="Shepherd L.D."/>
            <person name="Tennyson A.J.D."/>
            <person name="Grosser S."/>
            <person name="Kay E."/>
            <person name="Nupen L.J."/>
            <person name="Ellenberg U."/>
            <person name="Houston D.M."/>
            <person name="Reeve A.H."/>
            <person name="Johnson K."/>
            <person name="Masello J.F."/>
            <person name="Stracke T."/>
            <person name="McKinlay B."/>
            <person name="Borboroglu P.G."/>
            <person name="Zhang D.X."/>
            <person name="Zhang G."/>
        </authorList>
    </citation>
    <scope>NUCLEOTIDE SEQUENCE</scope>
    <source>
        <strain evidence="11">RH 110-1</strain>
    </source>
</reference>